<evidence type="ECO:0000256" key="8">
    <source>
        <dbReference type="RuleBase" id="RU363041"/>
    </source>
</evidence>
<reference evidence="9 10" key="1">
    <citation type="submission" date="2019-02" db="EMBL/GenBank/DDBJ databases">
        <title>Genomic Encyclopedia of Type Strains, Phase IV (KMG-IV): sequencing the most valuable type-strain genomes for metagenomic binning, comparative biology and taxonomic classification.</title>
        <authorList>
            <person name="Goeker M."/>
        </authorList>
    </citation>
    <scope>NUCLEOTIDE SEQUENCE [LARGE SCALE GENOMIC DNA]</scope>
    <source>
        <strain evidence="9 10">DSM 21223</strain>
    </source>
</reference>
<dbReference type="InterPro" id="IPR052017">
    <property type="entry name" value="TSUP"/>
</dbReference>
<feature type="transmembrane region" description="Helical" evidence="8">
    <location>
        <begin position="71"/>
        <end position="91"/>
    </location>
</feature>
<accession>A0ABY0ISR8</accession>
<keyword evidence="4 8" id="KW-1003">Cell membrane</keyword>
<comment type="subcellular location">
    <subcellularLocation>
        <location evidence="1 8">Cell membrane</location>
        <topology evidence="1 8">Multi-pass membrane protein</topology>
    </subcellularLocation>
</comment>
<feature type="transmembrane region" description="Helical" evidence="8">
    <location>
        <begin position="97"/>
        <end position="116"/>
    </location>
</feature>
<dbReference type="Proteomes" id="UP000292136">
    <property type="component" value="Unassembled WGS sequence"/>
</dbReference>
<organism evidence="9 10">
    <name type="scientific">Azospira oryzae</name>
    <dbReference type="NCBI Taxonomy" id="146939"/>
    <lineage>
        <taxon>Bacteria</taxon>
        <taxon>Pseudomonadati</taxon>
        <taxon>Pseudomonadota</taxon>
        <taxon>Betaproteobacteria</taxon>
        <taxon>Rhodocyclales</taxon>
        <taxon>Rhodocyclaceae</taxon>
        <taxon>Azospira</taxon>
    </lineage>
</organism>
<dbReference type="RefSeq" id="WP_130458996.1">
    <property type="nucleotide sequence ID" value="NZ_SHKM01000001.1"/>
</dbReference>
<feature type="transmembrane region" description="Helical" evidence="8">
    <location>
        <begin position="226"/>
        <end position="243"/>
    </location>
</feature>
<evidence type="ECO:0000313" key="10">
    <source>
        <dbReference type="Proteomes" id="UP000292136"/>
    </source>
</evidence>
<name>A0ABY0ISR8_9RHOO</name>
<comment type="caution">
    <text evidence="9">The sequence shown here is derived from an EMBL/GenBank/DDBJ whole genome shotgun (WGS) entry which is preliminary data.</text>
</comment>
<proteinExistence type="inferred from homology"/>
<dbReference type="PANTHER" id="PTHR30269">
    <property type="entry name" value="TRANSMEMBRANE PROTEIN YFCA"/>
    <property type="match status" value="1"/>
</dbReference>
<evidence type="ECO:0000256" key="1">
    <source>
        <dbReference type="ARBA" id="ARBA00004651"/>
    </source>
</evidence>
<evidence type="ECO:0000256" key="7">
    <source>
        <dbReference type="ARBA" id="ARBA00023136"/>
    </source>
</evidence>
<feature type="transmembrane region" description="Helical" evidence="8">
    <location>
        <begin position="137"/>
        <end position="159"/>
    </location>
</feature>
<evidence type="ECO:0000256" key="6">
    <source>
        <dbReference type="ARBA" id="ARBA00022989"/>
    </source>
</evidence>
<feature type="transmembrane region" description="Helical" evidence="8">
    <location>
        <begin position="194"/>
        <end position="214"/>
    </location>
</feature>
<evidence type="ECO:0000256" key="2">
    <source>
        <dbReference type="ARBA" id="ARBA00009142"/>
    </source>
</evidence>
<evidence type="ECO:0000256" key="5">
    <source>
        <dbReference type="ARBA" id="ARBA00022692"/>
    </source>
</evidence>
<keyword evidence="6 8" id="KW-1133">Transmembrane helix</keyword>
<evidence type="ECO:0000313" key="9">
    <source>
        <dbReference type="EMBL" id="RZT90609.1"/>
    </source>
</evidence>
<protein>
    <recommendedName>
        <fullName evidence="8">Probable membrane transporter protein</fullName>
    </recommendedName>
</protein>
<evidence type="ECO:0000256" key="4">
    <source>
        <dbReference type="ARBA" id="ARBA00022475"/>
    </source>
</evidence>
<dbReference type="PANTHER" id="PTHR30269:SF0">
    <property type="entry name" value="MEMBRANE TRANSPORTER PROTEIN YFCA-RELATED"/>
    <property type="match status" value="1"/>
</dbReference>
<gene>
    <name evidence="9" type="ORF">EV678_1428</name>
</gene>
<dbReference type="Pfam" id="PF01925">
    <property type="entry name" value="TauE"/>
    <property type="match status" value="1"/>
</dbReference>
<sequence length="244" mass="25089">MLLAVGTLAGAMNALAGGGSFVTLPALILAGVPSTVANATSTVALFPGALASAWTLRRDFCPFPGVATSRLLAVSLAGGLIGAILLLLTPSRHFDLLVPWLLLLGAVAFAWGGAAGRLLRRQRHPGAGVMLAGQGLLAVYGGYFGGAVGIMMMALWGIWGHTELRAVNGAKSLFVGATNAVAVLCFIVAGQVRWGPGLALAAGAVAGGWLGARLSQRLEPRRLRKGVVLLNFLMAGAFFWRTYG</sequence>
<keyword evidence="3" id="KW-0813">Transport</keyword>
<keyword evidence="10" id="KW-1185">Reference proteome</keyword>
<evidence type="ECO:0000256" key="3">
    <source>
        <dbReference type="ARBA" id="ARBA00022448"/>
    </source>
</evidence>
<comment type="similarity">
    <text evidence="2 8">Belongs to the 4-toluene sulfonate uptake permease (TSUP) (TC 2.A.102) family.</text>
</comment>
<dbReference type="EMBL" id="SHKM01000001">
    <property type="protein sequence ID" value="RZT90609.1"/>
    <property type="molecule type" value="Genomic_DNA"/>
</dbReference>
<feature type="transmembrane region" description="Helical" evidence="8">
    <location>
        <begin position="26"/>
        <end position="50"/>
    </location>
</feature>
<dbReference type="InterPro" id="IPR002781">
    <property type="entry name" value="TM_pro_TauE-like"/>
</dbReference>
<keyword evidence="7 8" id="KW-0472">Membrane</keyword>
<keyword evidence="5 8" id="KW-0812">Transmembrane</keyword>